<evidence type="ECO:0000313" key="2">
    <source>
        <dbReference type="EMBL" id="PTX52335.1"/>
    </source>
</evidence>
<comment type="caution">
    <text evidence="2">The sequence shown here is derived from an EMBL/GenBank/DDBJ whole genome shotgun (WGS) entry which is preliminary data.</text>
</comment>
<dbReference type="Proteomes" id="UP000244224">
    <property type="component" value="Unassembled WGS sequence"/>
</dbReference>
<name>A0A2T6B8E3_9RHOB</name>
<reference evidence="2 3" key="1">
    <citation type="submission" date="2018-04" db="EMBL/GenBank/DDBJ databases">
        <title>Genomic Encyclopedia of Archaeal and Bacterial Type Strains, Phase II (KMG-II): from individual species to whole genera.</title>
        <authorList>
            <person name="Goeker M."/>
        </authorList>
    </citation>
    <scope>NUCLEOTIDE SEQUENCE [LARGE SCALE GENOMIC DNA]</scope>
    <source>
        <strain evidence="2 3">DSM 21823</strain>
    </source>
</reference>
<feature type="region of interest" description="Disordered" evidence="1">
    <location>
        <begin position="1"/>
        <end position="22"/>
    </location>
</feature>
<evidence type="ECO:0000313" key="3">
    <source>
        <dbReference type="Proteomes" id="UP000244224"/>
    </source>
</evidence>
<keyword evidence="3" id="KW-1185">Reference proteome</keyword>
<protein>
    <submittedName>
        <fullName evidence="2">Uncharacterized protein</fullName>
    </submittedName>
</protein>
<gene>
    <name evidence="2" type="ORF">C8N34_102114</name>
</gene>
<evidence type="ECO:0000256" key="1">
    <source>
        <dbReference type="SAM" id="MobiDB-lite"/>
    </source>
</evidence>
<accession>A0A2T6B8E3</accession>
<organism evidence="2 3">
    <name type="scientific">Gemmobacter caeni</name>
    <dbReference type="NCBI Taxonomy" id="589035"/>
    <lineage>
        <taxon>Bacteria</taxon>
        <taxon>Pseudomonadati</taxon>
        <taxon>Pseudomonadota</taxon>
        <taxon>Alphaproteobacteria</taxon>
        <taxon>Rhodobacterales</taxon>
        <taxon>Paracoccaceae</taxon>
        <taxon>Gemmobacter</taxon>
    </lineage>
</organism>
<sequence length="196" mass="21834">MNRLTGADPTAPVPEAPQEVTGPEAARYRNMHGRFFRLLGGLGRLKARRRALYRRIDGVKRSWFGHVANVRAALAEKHGAVVVREDLSVLAVEKKDVAYRGRTFNKLINNGAKGQYTRRADDTLEWRGIATLKLPSFYSSSTDWRTGTVDRGQRSGSRFRAPDGAEWDADLHAAELLARWLFLRPKPAAPAAAPTL</sequence>
<proteinExistence type="predicted"/>
<dbReference type="OrthoDB" id="8451842at2"/>
<dbReference type="AlphaFoldDB" id="A0A2T6B8E3"/>
<dbReference type="RefSeq" id="WP_108127693.1">
    <property type="nucleotide sequence ID" value="NZ_QBKP01000002.1"/>
</dbReference>
<dbReference type="EMBL" id="QBKP01000002">
    <property type="protein sequence ID" value="PTX52335.1"/>
    <property type="molecule type" value="Genomic_DNA"/>
</dbReference>